<evidence type="ECO:0000256" key="5">
    <source>
        <dbReference type="ARBA" id="ARBA00022692"/>
    </source>
</evidence>
<evidence type="ECO:0000256" key="10">
    <source>
        <dbReference type="PROSITE-ProRule" id="PRU01360"/>
    </source>
</evidence>
<evidence type="ECO:0000256" key="11">
    <source>
        <dbReference type="RuleBase" id="RU003357"/>
    </source>
</evidence>
<evidence type="ECO:0000256" key="6">
    <source>
        <dbReference type="ARBA" id="ARBA00023004"/>
    </source>
</evidence>
<organism evidence="14 15">
    <name type="scientific">Novosphingobium flavum</name>
    <dbReference type="NCBI Taxonomy" id="1778672"/>
    <lineage>
        <taxon>Bacteria</taxon>
        <taxon>Pseudomonadati</taxon>
        <taxon>Pseudomonadota</taxon>
        <taxon>Alphaproteobacteria</taxon>
        <taxon>Sphingomonadales</taxon>
        <taxon>Sphingomonadaceae</taxon>
        <taxon>Novosphingobium</taxon>
    </lineage>
</organism>
<evidence type="ECO:0000256" key="8">
    <source>
        <dbReference type="ARBA" id="ARBA00023136"/>
    </source>
</evidence>
<comment type="similarity">
    <text evidence="10 11">Belongs to the TonB-dependent receptor family.</text>
</comment>
<dbReference type="PANTHER" id="PTHR47234">
    <property type="match status" value="1"/>
</dbReference>
<comment type="subcellular location">
    <subcellularLocation>
        <location evidence="1 10">Cell outer membrane</location>
        <topology evidence="1 10">Multi-pass membrane protein</topology>
    </subcellularLocation>
</comment>
<evidence type="ECO:0000256" key="9">
    <source>
        <dbReference type="ARBA" id="ARBA00023237"/>
    </source>
</evidence>
<dbReference type="SMART" id="SM00965">
    <property type="entry name" value="STN"/>
    <property type="match status" value="1"/>
</dbReference>
<dbReference type="InterPro" id="IPR037066">
    <property type="entry name" value="Plug_dom_sf"/>
</dbReference>
<keyword evidence="14" id="KW-0675">Receptor</keyword>
<proteinExistence type="inferred from homology"/>
<dbReference type="InterPro" id="IPR036942">
    <property type="entry name" value="Beta-barrel_TonB_sf"/>
</dbReference>
<keyword evidence="8 10" id="KW-0472">Membrane</keyword>
<evidence type="ECO:0000256" key="4">
    <source>
        <dbReference type="ARBA" id="ARBA00022496"/>
    </source>
</evidence>
<dbReference type="Proteomes" id="UP000566813">
    <property type="component" value="Unassembled WGS sequence"/>
</dbReference>
<feature type="domain" description="Secretin/TonB short N-terminal" evidence="13">
    <location>
        <begin position="35"/>
        <end position="86"/>
    </location>
</feature>
<evidence type="ECO:0000256" key="2">
    <source>
        <dbReference type="ARBA" id="ARBA00022448"/>
    </source>
</evidence>
<feature type="region of interest" description="Disordered" evidence="12">
    <location>
        <begin position="87"/>
        <end position="123"/>
    </location>
</feature>
<dbReference type="Gene3D" id="3.55.50.30">
    <property type="match status" value="1"/>
</dbReference>
<evidence type="ECO:0000256" key="3">
    <source>
        <dbReference type="ARBA" id="ARBA00022452"/>
    </source>
</evidence>
<keyword evidence="15" id="KW-1185">Reference proteome</keyword>
<dbReference type="AlphaFoldDB" id="A0A7X1KLA0"/>
<evidence type="ECO:0000313" key="15">
    <source>
        <dbReference type="Proteomes" id="UP000566813"/>
    </source>
</evidence>
<evidence type="ECO:0000256" key="12">
    <source>
        <dbReference type="SAM" id="MobiDB-lite"/>
    </source>
</evidence>
<dbReference type="InterPro" id="IPR011662">
    <property type="entry name" value="Secretin/TonB_short_N"/>
</dbReference>
<keyword evidence="4" id="KW-0410">Iron transport</keyword>
<dbReference type="InterPro" id="IPR012910">
    <property type="entry name" value="Plug_dom"/>
</dbReference>
<dbReference type="GO" id="GO:0009279">
    <property type="term" value="C:cell outer membrane"/>
    <property type="evidence" value="ECO:0007669"/>
    <property type="project" value="UniProtKB-SubCell"/>
</dbReference>
<reference evidence="14 15" key="1">
    <citation type="submission" date="2020-08" db="EMBL/GenBank/DDBJ databases">
        <title>The genome sequence of type strain Novosphingobium flavum NBRC 111647.</title>
        <authorList>
            <person name="Liu Y."/>
        </authorList>
    </citation>
    <scope>NUCLEOTIDE SEQUENCE [LARGE SCALE GENOMIC DNA]</scope>
    <source>
        <strain evidence="14 15">NBRC 111647</strain>
    </source>
</reference>
<dbReference type="Gene3D" id="2.40.170.20">
    <property type="entry name" value="TonB-dependent receptor, beta-barrel domain"/>
    <property type="match status" value="1"/>
</dbReference>
<gene>
    <name evidence="14" type="ORF">H7F51_07455</name>
</gene>
<keyword evidence="9 10" id="KW-0998">Cell outer membrane</keyword>
<comment type="caution">
    <text evidence="14">The sequence shown here is derived from an EMBL/GenBank/DDBJ whole genome shotgun (WGS) entry which is preliminary data.</text>
</comment>
<dbReference type="EMBL" id="JACLAW010000005">
    <property type="protein sequence ID" value="MBC2665352.1"/>
    <property type="molecule type" value="Genomic_DNA"/>
</dbReference>
<dbReference type="InterPro" id="IPR039426">
    <property type="entry name" value="TonB-dep_rcpt-like"/>
</dbReference>
<dbReference type="Gene3D" id="2.170.130.10">
    <property type="entry name" value="TonB-dependent receptor, plug domain"/>
    <property type="match status" value="1"/>
</dbReference>
<dbReference type="Pfam" id="PF07715">
    <property type="entry name" value="Plug"/>
    <property type="match status" value="1"/>
</dbReference>
<keyword evidence="4" id="KW-0406">Ion transport</keyword>
<dbReference type="InterPro" id="IPR000531">
    <property type="entry name" value="Beta-barrel_TonB"/>
</dbReference>
<dbReference type="PROSITE" id="PS52016">
    <property type="entry name" value="TONB_DEPENDENT_REC_3"/>
    <property type="match status" value="1"/>
</dbReference>
<sequence>MAVSSGAHAQEVRQYNISPGNLKASLQQFARQSDREILFDARLVANKRTKGFAGRADAEKVLADLLEGSHLTFTKNGAGTLLVTAQAAQPAAARPQARPRRPQPAAVQPVADSEPEAAAPLEPEADIVVTGSRLTNGNNSPTPVTIVSVDQLKAAKPATVFEALLDVPAFAGSRGGTSSNPTGNGANSGQISALNLRGLGPVRTLILYDGHRVPPTQQDGLVDANTVPELLLSRVDVVTGGASAVYGSDAIGGVVNFITDRKFTGLKLDLQGGLSQRSDAGTYQIGGAAGANLFGGRGHIEASVQNLHDNGILDRNARAQFLGRWTVQGNGCPNGVGSANCVPFYLVSGANATAWTYGGKIVGPSNTAQRTNPLLNYTFDGVGSPLRPFVNGATVPGSSAIQIGGDGIYDTGTTLKPEQDILQAFGRFDYDVADNVHFYTSLAYTRDHTFNLYGDVNSNSIVFSVNNAYFARDYADARQQFLNAGITTFNFSKKYGPGDHMPKSNIDNTTKTIYWSAGLEGSFGDGYKWELGYTKSDVELTTYSNFTLANGRFFAATDAVVNPVNGQIVCNVTLTNPGLYPGCVPINVFGTGSESQEAIDYVRRQGMFVTKLPMDDISGSMTGKPFDLWAGPVALAFSGEWRRQGLETESTNQTVDYAPLDCTGLRYNCTPVAATNVGTPQYNGGVAPRPPVHIDVAEAALEADVPLLKDAFLAQSLSLNLAGRYAKYWATGNPDLTKPALHNEFEARTWKVGIDWEINDSVRLRATRSRDIRAPNLFELYRSNGTTFSNAFTDFLTGRQLTGTNTQPALVNGGNPNLKPEKADTLTLGIVIKPWSQFSFSVDYYNIKVRDFITTLSGVDQVTQQTCYDGNALYCTLQERPGPLTDTSATNAITRYFALPANIAELSTKGIDFETNFSTRIAGRPFTFRGLVSYQPHLVLKQPATKTQDFAGALGAPAGSQASAKLRMTAAIHFEPTDHLALDWQTRFRGKMHQSPDPTLLEEANAGAPAVTFSDVTVSYKVPAVLNGRATLYLNVANVFDQMAPIAASYPLANAPGLNGGGFVLGDNPIGRYFRLGLRARW</sequence>
<keyword evidence="3 10" id="KW-1134">Transmembrane beta strand</keyword>
<keyword evidence="5 10" id="KW-0812">Transmembrane</keyword>
<evidence type="ECO:0000256" key="7">
    <source>
        <dbReference type="ARBA" id="ARBA00023077"/>
    </source>
</evidence>
<dbReference type="PANTHER" id="PTHR47234:SF3">
    <property type="entry name" value="SECRETIN_TONB SHORT N-TERMINAL DOMAIN-CONTAINING PROTEIN"/>
    <property type="match status" value="1"/>
</dbReference>
<evidence type="ECO:0000259" key="13">
    <source>
        <dbReference type="SMART" id="SM00965"/>
    </source>
</evidence>
<dbReference type="SUPFAM" id="SSF56935">
    <property type="entry name" value="Porins"/>
    <property type="match status" value="1"/>
</dbReference>
<keyword evidence="2 10" id="KW-0813">Transport</keyword>
<keyword evidence="6" id="KW-0408">Iron</keyword>
<dbReference type="RefSeq" id="WP_185663619.1">
    <property type="nucleotide sequence ID" value="NZ_JACLAW010000005.1"/>
</dbReference>
<accession>A0A7X1KLA0</accession>
<feature type="compositionally biased region" description="Low complexity" evidence="12">
    <location>
        <begin position="103"/>
        <end position="122"/>
    </location>
</feature>
<evidence type="ECO:0000256" key="1">
    <source>
        <dbReference type="ARBA" id="ARBA00004571"/>
    </source>
</evidence>
<protein>
    <submittedName>
        <fullName evidence="14">TonB-dependent receptor</fullName>
    </submittedName>
</protein>
<dbReference type="Pfam" id="PF00593">
    <property type="entry name" value="TonB_dep_Rec_b-barrel"/>
    <property type="match status" value="1"/>
</dbReference>
<dbReference type="GO" id="GO:0006826">
    <property type="term" value="P:iron ion transport"/>
    <property type="evidence" value="ECO:0007669"/>
    <property type="project" value="UniProtKB-KW"/>
</dbReference>
<name>A0A7X1KLA0_9SPHN</name>
<feature type="compositionally biased region" description="Low complexity" evidence="12">
    <location>
        <begin position="87"/>
        <end position="96"/>
    </location>
</feature>
<evidence type="ECO:0000313" key="14">
    <source>
        <dbReference type="EMBL" id="MBC2665352.1"/>
    </source>
</evidence>
<keyword evidence="7 11" id="KW-0798">TonB box</keyword>